<protein>
    <recommendedName>
        <fullName evidence="4">Secreted protein</fullName>
    </recommendedName>
</protein>
<name>A0A022QE58_ERYGU</name>
<dbReference type="Proteomes" id="UP000030748">
    <property type="component" value="Unassembled WGS sequence"/>
</dbReference>
<feature type="signal peptide" evidence="1">
    <location>
        <begin position="1"/>
        <end position="21"/>
    </location>
</feature>
<feature type="chain" id="PRO_5001507158" description="Secreted protein" evidence="1">
    <location>
        <begin position="22"/>
        <end position="84"/>
    </location>
</feature>
<evidence type="ECO:0000256" key="1">
    <source>
        <dbReference type="SAM" id="SignalP"/>
    </source>
</evidence>
<gene>
    <name evidence="2" type="ORF">MIMGU_mgv11b015479mg</name>
</gene>
<proteinExistence type="predicted"/>
<reference evidence="2 3" key="1">
    <citation type="journal article" date="2013" name="Proc. Natl. Acad. Sci. U.S.A.">
        <title>Fine-scale variation in meiotic recombination in Mimulus inferred from population shotgun sequencing.</title>
        <authorList>
            <person name="Hellsten U."/>
            <person name="Wright K.M."/>
            <person name="Jenkins J."/>
            <person name="Shu S."/>
            <person name="Yuan Y."/>
            <person name="Wessler S.R."/>
            <person name="Schmutz J."/>
            <person name="Willis J.H."/>
            <person name="Rokhsar D.S."/>
        </authorList>
    </citation>
    <scope>NUCLEOTIDE SEQUENCE [LARGE SCALE GENOMIC DNA]</scope>
    <source>
        <strain evidence="3">cv. DUN x IM62</strain>
    </source>
</reference>
<dbReference type="EMBL" id="KI632002">
    <property type="protein sequence ID" value="EYU25528.1"/>
    <property type="molecule type" value="Genomic_DNA"/>
</dbReference>
<sequence length="84" mass="8675">MFFRCTTIVVLLLSTADMTTGNEAAAHLDLETGDSPALMGVDGAAILISLILSTLPTPKTPPMNRSSAGGKPPSCLMLRDVSAT</sequence>
<feature type="non-terminal residue" evidence="2">
    <location>
        <position position="84"/>
    </location>
</feature>
<evidence type="ECO:0008006" key="4">
    <source>
        <dbReference type="Google" id="ProtNLM"/>
    </source>
</evidence>
<keyword evidence="1" id="KW-0732">Signal</keyword>
<organism evidence="2 3">
    <name type="scientific">Erythranthe guttata</name>
    <name type="common">Yellow monkey flower</name>
    <name type="synonym">Mimulus guttatus</name>
    <dbReference type="NCBI Taxonomy" id="4155"/>
    <lineage>
        <taxon>Eukaryota</taxon>
        <taxon>Viridiplantae</taxon>
        <taxon>Streptophyta</taxon>
        <taxon>Embryophyta</taxon>
        <taxon>Tracheophyta</taxon>
        <taxon>Spermatophyta</taxon>
        <taxon>Magnoliopsida</taxon>
        <taxon>eudicotyledons</taxon>
        <taxon>Gunneridae</taxon>
        <taxon>Pentapetalae</taxon>
        <taxon>asterids</taxon>
        <taxon>lamiids</taxon>
        <taxon>Lamiales</taxon>
        <taxon>Phrymaceae</taxon>
        <taxon>Erythranthe</taxon>
    </lineage>
</organism>
<accession>A0A022QE58</accession>
<evidence type="ECO:0000313" key="2">
    <source>
        <dbReference type="EMBL" id="EYU25528.1"/>
    </source>
</evidence>
<keyword evidence="3" id="KW-1185">Reference proteome</keyword>
<evidence type="ECO:0000313" key="3">
    <source>
        <dbReference type="Proteomes" id="UP000030748"/>
    </source>
</evidence>
<dbReference type="AlphaFoldDB" id="A0A022QE58"/>